<evidence type="ECO:0000313" key="2">
    <source>
        <dbReference type="Proteomes" id="UP000805649"/>
    </source>
</evidence>
<accession>A0ACC3YRJ3</accession>
<proteinExistence type="predicted"/>
<reference evidence="1 2" key="1">
    <citation type="journal article" date="2020" name="Phytopathology">
        <title>Genome Sequence Resources of Colletotrichum truncatum, C. plurivorum, C. musicola, and C. sojae: Four Species Pathogenic to Soybean (Glycine max).</title>
        <authorList>
            <person name="Rogerio F."/>
            <person name="Boufleur T.R."/>
            <person name="Ciampi-Guillardi M."/>
            <person name="Sukno S.A."/>
            <person name="Thon M.R."/>
            <person name="Massola Junior N.S."/>
            <person name="Baroncelli R."/>
        </authorList>
    </citation>
    <scope>NUCLEOTIDE SEQUENCE [LARGE SCALE GENOMIC DNA]</scope>
    <source>
        <strain evidence="1 2">CMES1059</strain>
    </source>
</reference>
<organism evidence="1 2">
    <name type="scientific">Colletotrichum truncatum</name>
    <name type="common">Anthracnose fungus</name>
    <name type="synonym">Colletotrichum capsici</name>
    <dbReference type="NCBI Taxonomy" id="5467"/>
    <lineage>
        <taxon>Eukaryota</taxon>
        <taxon>Fungi</taxon>
        <taxon>Dikarya</taxon>
        <taxon>Ascomycota</taxon>
        <taxon>Pezizomycotina</taxon>
        <taxon>Sordariomycetes</taxon>
        <taxon>Hypocreomycetidae</taxon>
        <taxon>Glomerellales</taxon>
        <taxon>Glomerellaceae</taxon>
        <taxon>Colletotrichum</taxon>
        <taxon>Colletotrichum truncatum species complex</taxon>
    </lineage>
</organism>
<protein>
    <submittedName>
        <fullName evidence="1">Sulfite oxidase</fullName>
    </submittedName>
</protein>
<keyword evidence="2" id="KW-1185">Reference proteome</keyword>
<dbReference type="Proteomes" id="UP000805649">
    <property type="component" value="Unassembled WGS sequence"/>
</dbReference>
<evidence type="ECO:0000313" key="1">
    <source>
        <dbReference type="EMBL" id="KAL0934576.1"/>
    </source>
</evidence>
<comment type="caution">
    <text evidence="1">The sequence shown here is derived from an EMBL/GenBank/DDBJ whole genome shotgun (WGS) entry which is preliminary data.</text>
</comment>
<sequence>MAAVPETPQLLQDHDVHPIPLVGKPLNREPPVADLTSSFLAGDDAYNRNHGSIPEIGRDSHRVLVDGEVRTPLSLTVDDLASMFPQHEVTCVLQCAGNRRHTMRTWLKEVDGIDWGDAAIMNCSWRGPRLMDILKFAGVEVVEDGHVAFSCYQAETEKDSWYGASIELERAMDESREIVLALERNSKPLSPSHGAPVRVIVPGVAGARSVKWLDRMTVQRKESSNFYQQRDYKVLPEEVKTAEEAESHWETTPALQDMPVNSVIVSPRSGSSKPLKEDGTIEVTGYAVPGGPDGPIVSVEVSIDEQKTWTQATLHSGPSKWSWSLWSALVKAERGTIKRIFSRARDRGGNEQMAKPAWNLRGVAYNGYGESRDVTIT</sequence>
<name>A0ACC3YRJ3_COLTU</name>
<gene>
    <name evidence="1" type="ORF">CTRU02_211375</name>
</gene>
<dbReference type="EMBL" id="VUJX02000007">
    <property type="protein sequence ID" value="KAL0934576.1"/>
    <property type="molecule type" value="Genomic_DNA"/>
</dbReference>